<sequence length="157" mass="17370">MFKNNHSVSGCVLESPGACTTATLEPNVGLYTARDEDQKAEWELVRRMEDVVAGRKGDGGDPEAGRGRRCWRGCFRQQLMVISSKGLLFKQKISCGQIWLEASMVIGHGYPPKRQLLSLWSAAASSQVRKHQKACEETGARSTRANVTREKQLTTST</sequence>
<proteinExistence type="predicted"/>
<organism evidence="2 3">
    <name type="scientific">Pleuronectes platessa</name>
    <name type="common">European plaice</name>
    <dbReference type="NCBI Taxonomy" id="8262"/>
    <lineage>
        <taxon>Eukaryota</taxon>
        <taxon>Metazoa</taxon>
        <taxon>Chordata</taxon>
        <taxon>Craniata</taxon>
        <taxon>Vertebrata</taxon>
        <taxon>Euteleostomi</taxon>
        <taxon>Actinopterygii</taxon>
        <taxon>Neopterygii</taxon>
        <taxon>Teleostei</taxon>
        <taxon>Neoteleostei</taxon>
        <taxon>Acanthomorphata</taxon>
        <taxon>Carangaria</taxon>
        <taxon>Pleuronectiformes</taxon>
        <taxon>Pleuronectoidei</taxon>
        <taxon>Pleuronectidae</taxon>
        <taxon>Pleuronectes</taxon>
    </lineage>
</organism>
<gene>
    <name evidence="2" type="ORF">PLEPLA_LOCUS37194</name>
</gene>
<dbReference type="EMBL" id="CADEAL010004017">
    <property type="protein sequence ID" value="CAB1449511.1"/>
    <property type="molecule type" value="Genomic_DNA"/>
</dbReference>
<feature type="region of interest" description="Disordered" evidence="1">
    <location>
        <begin position="134"/>
        <end position="157"/>
    </location>
</feature>
<feature type="compositionally biased region" description="Basic and acidic residues" evidence="1">
    <location>
        <begin position="147"/>
        <end position="157"/>
    </location>
</feature>
<keyword evidence="3" id="KW-1185">Reference proteome</keyword>
<evidence type="ECO:0000313" key="3">
    <source>
        <dbReference type="Proteomes" id="UP001153269"/>
    </source>
</evidence>
<accession>A0A9N7VBU5</accession>
<evidence type="ECO:0000256" key="1">
    <source>
        <dbReference type="SAM" id="MobiDB-lite"/>
    </source>
</evidence>
<dbReference type="AlphaFoldDB" id="A0A9N7VBU5"/>
<reference evidence="2" key="1">
    <citation type="submission" date="2020-03" db="EMBL/GenBank/DDBJ databases">
        <authorList>
            <person name="Weist P."/>
        </authorList>
    </citation>
    <scope>NUCLEOTIDE SEQUENCE</scope>
</reference>
<dbReference type="Proteomes" id="UP001153269">
    <property type="component" value="Unassembled WGS sequence"/>
</dbReference>
<protein>
    <submittedName>
        <fullName evidence="2">Uncharacterized protein</fullName>
    </submittedName>
</protein>
<name>A0A9N7VBU5_PLEPL</name>
<evidence type="ECO:0000313" key="2">
    <source>
        <dbReference type="EMBL" id="CAB1449511.1"/>
    </source>
</evidence>
<comment type="caution">
    <text evidence="2">The sequence shown here is derived from an EMBL/GenBank/DDBJ whole genome shotgun (WGS) entry which is preliminary data.</text>
</comment>